<proteinExistence type="inferred from homology"/>
<evidence type="ECO:0000313" key="8">
    <source>
        <dbReference type="EMBL" id="VFK27246.1"/>
    </source>
</evidence>
<dbReference type="PROSITE" id="PS00093">
    <property type="entry name" value="N4_MTASE"/>
    <property type="match status" value="1"/>
</dbReference>
<dbReference type="InterPro" id="IPR017985">
    <property type="entry name" value="MeTrfase_CN4_CS"/>
</dbReference>
<evidence type="ECO:0000313" key="10">
    <source>
        <dbReference type="EMBL" id="VFK75511.1"/>
    </source>
</evidence>
<dbReference type="CDD" id="cd02440">
    <property type="entry name" value="AdoMet_MTases"/>
    <property type="match status" value="1"/>
</dbReference>
<dbReference type="EC" id="2.1.1.113" evidence="2"/>
<dbReference type="InterPro" id="IPR029063">
    <property type="entry name" value="SAM-dependent_MTases_sf"/>
</dbReference>
<dbReference type="GO" id="GO:0009007">
    <property type="term" value="F:site-specific DNA-methyltransferase (adenine-specific) activity"/>
    <property type="evidence" value="ECO:0007669"/>
    <property type="project" value="UniProtKB-EC"/>
</dbReference>
<dbReference type="GO" id="GO:0015667">
    <property type="term" value="F:site-specific DNA-methyltransferase (cytosine-N4-specific) activity"/>
    <property type="evidence" value="ECO:0007669"/>
    <property type="project" value="UniProtKB-EC"/>
</dbReference>
<name>A0A450XPB0_9GAMM</name>
<keyword evidence="6" id="KW-0680">Restriction system</keyword>
<dbReference type="EMBL" id="CAADFO010000026">
    <property type="protein sequence ID" value="VFK27246.1"/>
    <property type="molecule type" value="Genomic_DNA"/>
</dbReference>
<dbReference type="EMBL" id="CAADGH010000024">
    <property type="protein sequence ID" value="VFK75511.1"/>
    <property type="molecule type" value="Genomic_DNA"/>
</dbReference>
<evidence type="ECO:0000256" key="2">
    <source>
        <dbReference type="ARBA" id="ARBA00012185"/>
    </source>
</evidence>
<comment type="catalytic activity">
    <reaction evidence="7">
        <text>a 2'-deoxycytidine in DNA + S-adenosyl-L-methionine = an N(4)-methyl-2'-deoxycytidine in DNA + S-adenosyl-L-homocysteine + H(+)</text>
        <dbReference type="Rhea" id="RHEA:16857"/>
        <dbReference type="Rhea" id="RHEA-COMP:11369"/>
        <dbReference type="Rhea" id="RHEA-COMP:13674"/>
        <dbReference type="ChEBI" id="CHEBI:15378"/>
        <dbReference type="ChEBI" id="CHEBI:57856"/>
        <dbReference type="ChEBI" id="CHEBI:59789"/>
        <dbReference type="ChEBI" id="CHEBI:85452"/>
        <dbReference type="ChEBI" id="CHEBI:137933"/>
        <dbReference type="EC" id="2.1.1.113"/>
    </reaction>
</comment>
<protein>
    <recommendedName>
        <fullName evidence="2">site-specific DNA-methyltransferase (cytosine-N(4)-specific)</fullName>
        <ecNumber evidence="2">2.1.1.113</ecNumber>
    </recommendedName>
</protein>
<dbReference type="Pfam" id="PF02086">
    <property type="entry name" value="MethyltransfD12"/>
    <property type="match status" value="1"/>
</dbReference>
<dbReference type="GO" id="GO:0009307">
    <property type="term" value="P:DNA restriction-modification system"/>
    <property type="evidence" value="ECO:0007669"/>
    <property type="project" value="UniProtKB-KW"/>
</dbReference>
<evidence type="ECO:0000256" key="7">
    <source>
        <dbReference type="ARBA" id="ARBA00049120"/>
    </source>
</evidence>
<dbReference type="SUPFAM" id="SSF53335">
    <property type="entry name" value="S-adenosyl-L-methionine-dependent methyltransferases"/>
    <property type="match status" value="1"/>
</dbReference>
<keyword evidence="5" id="KW-0949">S-adenosyl-L-methionine</keyword>
<evidence type="ECO:0000256" key="6">
    <source>
        <dbReference type="ARBA" id="ARBA00022747"/>
    </source>
</evidence>
<organism evidence="9">
    <name type="scientific">Candidatus Kentrum sp. MB</name>
    <dbReference type="NCBI Taxonomy" id="2138164"/>
    <lineage>
        <taxon>Bacteria</taxon>
        <taxon>Pseudomonadati</taxon>
        <taxon>Pseudomonadota</taxon>
        <taxon>Gammaproteobacteria</taxon>
        <taxon>Candidatus Kentrum</taxon>
    </lineage>
</organism>
<dbReference type="AlphaFoldDB" id="A0A450XPB0"/>
<evidence type="ECO:0000256" key="1">
    <source>
        <dbReference type="ARBA" id="ARBA00010203"/>
    </source>
</evidence>
<reference evidence="9" key="1">
    <citation type="submission" date="2019-02" db="EMBL/GenBank/DDBJ databases">
        <authorList>
            <person name="Gruber-Vodicka R. H."/>
            <person name="Seah K. B. B."/>
        </authorList>
    </citation>
    <scope>NUCLEOTIDE SEQUENCE</scope>
    <source>
        <strain evidence="8">BECK_BZ197</strain>
        <strain evidence="10">BECK_BZ198</strain>
        <strain evidence="9">BECK_BZ199</strain>
    </source>
</reference>
<gene>
    <name evidence="8" type="ORF">BECKMB1821G_GA0114241_102628</name>
    <name evidence="10" type="ORF">BECKMB1821H_GA0114242_102428</name>
    <name evidence="9" type="ORF">BECKMB1821I_GA0114274_102029</name>
</gene>
<keyword evidence="3 9" id="KW-0489">Methyltransferase</keyword>
<accession>A0A450XPB0</accession>
<evidence type="ECO:0000313" key="9">
    <source>
        <dbReference type="EMBL" id="VFK31084.1"/>
    </source>
</evidence>
<evidence type="ECO:0000256" key="3">
    <source>
        <dbReference type="ARBA" id="ARBA00022603"/>
    </source>
</evidence>
<keyword evidence="4 9" id="KW-0808">Transferase</keyword>
<sequence length="412" mass="46764">MNLFPARDQLRQRTEYTYKFNVKTGRHGWLRLTPAYSLKIVEELVVGHTNAHRILDPFCGTGTTALCAAYHDYEGTTTDINPFLIWLAQAKTAHYSLASIETTRVACTQALSLVADHAIEPVSAPPIFNIERWWNAEALEFLRLLRAAIEYVTQRDSEARNLLLIAFCRTLIEQSNAAFNHQSMSFKGDDQQALLFPIDRGEVFEADVQFVLSGASENPTGSASAVLADSRKFGKELSGPFDLVITSPPYANRMSYIRELRPYMYWLGFLQNGRDAGELDWTAIGGTWGIATSRLTDWQRSDKHFKSVHLTDALRTISRAENKNGDLLAKYVAKYFDDMWDHFSELPELLTCGAELHYIVGNSTFYGTLVSTERLYAEMLSELGFSQVECRPIRKRNSKKELIEFDVVAKWK</sequence>
<dbReference type="Gene3D" id="3.40.50.150">
    <property type="entry name" value="Vaccinia Virus protein VP39"/>
    <property type="match status" value="2"/>
</dbReference>
<dbReference type="InterPro" id="IPR012327">
    <property type="entry name" value="MeTrfase_D12"/>
</dbReference>
<comment type="similarity">
    <text evidence="1">Belongs to the N(4)/N(6)-methyltransferase family. N(4) subfamily.</text>
</comment>
<dbReference type="GO" id="GO:0032259">
    <property type="term" value="P:methylation"/>
    <property type="evidence" value="ECO:0007669"/>
    <property type="project" value="UniProtKB-KW"/>
</dbReference>
<dbReference type="GO" id="GO:0003677">
    <property type="term" value="F:DNA binding"/>
    <property type="evidence" value="ECO:0007669"/>
    <property type="project" value="InterPro"/>
</dbReference>
<evidence type="ECO:0000256" key="5">
    <source>
        <dbReference type="ARBA" id="ARBA00022691"/>
    </source>
</evidence>
<dbReference type="EMBL" id="CAADFQ010000020">
    <property type="protein sequence ID" value="VFK31084.1"/>
    <property type="molecule type" value="Genomic_DNA"/>
</dbReference>
<evidence type="ECO:0000256" key="4">
    <source>
        <dbReference type="ARBA" id="ARBA00022679"/>
    </source>
</evidence>